<dbReference type="Gene3D" id="3.40.630.30">
    <property type="match status" value="1"/>
</dbReference>
<reference evidence="2 3" key="1">
    <citation type="submission" date="2018-11" db="EMBL/GenBank/DDBJ databases">
        <title>Genome sequencing of Lautropia sp. KCOM 2505 (= ChDC F240).</title>
        <authorList>
            <person name="Kook J.-K."/>
            <person name="Park S.-N."/>
            <person name="Lim Y.K."/>
        </authorList>
    </citation>
    <scope>NUCLEOTIDE SEQUENCE [LARGE SCALE GENOMIC DNA]</scope>
    <source>
        <strain evidence="2 3">KCOM 2505</strain>
    </source>
</reference>
<dbReference type="AlphaFoldDB" id="A0A426FPG4"/>
<dbReference type="GO" id="GO:0016747">
    <property type="term" value="F:acyltransferase activity, transferring groups other than amino-acyl groups"/>
    <property type="evidence" value="ECO:0007669"/>
    <property type="project" value="InterPro"/>
</dbReference>
<dbReference type="Proteomes" id="UP000270261">
    <property type="component" value="Unassembled WGS sequence"/>
</dbReference>
<gene>
    <name evidence="2" type="ORF">EHV23_09170</name>
</gene>
<accession>A0A426FPG4</accession>
<keyword evidence="3" id="KW-1185">Reference proteome</keyword>
<dbReference type="EMBL" id="RRUE01000002">
    <property type="protein sequence ID" value="RRN44598.1"/>
    <property type="molecule type" value="Genomic_DNA"/>
</dbReference>
<dbReference type="InterPro" id="IPR016181">
    <property type="entry name" value="Acyl_CoA_acyltransferase"/>
</dbReference>
<dbReference type="PANTHER" id="PTHR43792:SF1">
    <property type="entry name" value="N-ACETYLTRANSFERASE DOMAIN-CONTAINING PROTEIN"/>
    <property type="match status" value="1"/>
</dbReference>
<sequence length="185" mass="20776">MLDTPRLSLRSWTDADLLPYTQLNADPRVMRYFPRVLSAPESRAQMSRLQAFLVAHGWGVWAVTLKSTGEFIGMTGLHAVEKDSGIPHAPLTEIAWRMLPDHWGRGYAPEAARRVMQFAFEVLALDAVHALTATVNGPSRRVMTKIGMEDTGEVFDHPALPAGHVLQRHCLYVMTRGRWEREMAG</sequence>
<proteinExistence type="predicted"/>
<dbReference type="InterPro" id="IPR000182">
    <property type="entry name" value="GNAT_dom"/>
</dbReference>
<dbReference type="Pfam" id="PF13302">
    <property type="entry name" value="Acetyltransf_3"/>
    <property type="match status" value="1"/>
</dbReference>
<evidence type="ECO:0000259" key="1">
    <source>
        <dbReference type="PROSITE" id="PS51186"/>
    </source>
</evidence>
<organism evidence="2 3">
    <name type="scientific">Lautropia dentalis</name>
    <dbReference type="NCBI Taxonomy" id="2490857"/>
    <lineage>
        <taxon>Bacteria</taxon>
        <taxon>Pseudomonadati</taxon>
        <taxon>Pseudomonadota</taxon>
        <taxon>Betaproteobacteria</taxon>
        <taxon>Burkholderiales</taxon>
        <taxon>Burkholderiaceae</taxon>
        <taxon>Lautropia</taxon>
    </lineage>
</organism>
<protein>
    <submittedName>
        <fullName evidence="2">N-acetyltransferase</fullName>
    </submittedName>
</protein>
<name>A0A426FPG4_9BURK</name>
<keyword evidence="2" id="KW-0808">Transferase</keyword>
<dbReference type="InterPro" id="IPR051531">
    <property type="entry name" value="N-acetyltransferase"/>
</dbReference>
<feature type="domain" description="N-acetyltransferase" evidence="1">
    <location>
        <begin position="7"/>
        <end position="167"/>
    </location>
</feature>
<dbReference type="OrthoDB" id="9801656at2"/>
<dbReference type="PANTHER" id="PTHR43792">
    <property type="entry name" value="GNAT FAMILY, PUTATIVE (AFU_ORTHOLOGUE AFUA_3G00765)-RELATED-RELATED"/>
    <property type="match status" value="1"/>
</dbReference>
<comment type="caution">
    <text evidence="2">The sequence shown here is derived from an EMBL/GenBank/DDBJ whole genome shotgun (WGS) entry which is preliminary data.</text>
</comment>
<evidence type="ECO:0000313" key="3">
    <source>
        <dbReference type="Proteomes" id="UP000270261"/>
    </source>
</evidence>
<evidence type="ECO:0000313" key="2">
    <source>
        <dbReference type="EMBL" id="RRN44598.1"/>
    </source>
</evidence>
<dbReference type="PROSITE" id="PS51186">
    <property type="entry name" value="GNAT"/>
    <property type="match status" value="1"/>
</dbReference>
<dbReference type="SUPFAM" id="SSF55729">
    <property type="entry name" value="Acyl-CoA N-acyltransferases (Nat)"/>
    <property type="match status" value="1"/>
</dbReference>